<comment type="caution">
    <text evidence="2">The sequence shown here is derived from an EMBL/GenBank/DDBJ whole genome shotgun (WGS) entry which is preliminary data.</text>
</comment>
<accession>A0ABD1U7H9</accession>
<evidence type="ECO:0000313" key="2">
    <source>
        <dbReference type="EMBL" id="KAL2520984.1"/>
    </source>
</evidence>
<name>A0ABD1U7H9_9LAMI</name>
<keyword evidence="3" id="KW-1185">Reference proteome</keyword>
<evidence type="ECO:0000256" key="1">
    <source>
        <dbReference type="SAM" id="MobiDB-lite"/>
    </source>
</evidence>
<organism evidence="2 3">
    <name type="scientific">Forsythia ovata</name>
    <dbReference type="NCBI Taxonomy" id="205694"/>
    <lineage>
        <taxon>Eukaryota</taxon>
        <taxon>Viridiplantae</taxon>
        <taxon>Streptophyta</taxon>
        <taxon>Embryophyta</taxon>
        <taxon>Tracheophyta</taxon>
        <taxon>Spermatophyta</taxon>
        <taxon>Magnoliopsida</taxon>
        <taxon>eudicotyledons</taxon>
        <taxon>Gunneridae</taxon>
        <taxon>Pentapetalae</taxon>
        <taxon>asterids</taxon>
        <taxon>lamiids</taxon>
        <taxon>Lamiales</taxon>
        <taxon>Oleaceae</taxon>
        <taxon>Forsythieae</taxon>
        <taxon>Forsythia</taxon>
    </lineage>
</organism>
<sequence length="110" mass="12190">MIPYKFIVRLLTGKECISQRISQISSASIYSISDDLASGASEMKMIEHLFDFLVDSTSENKISTPNKTPTKQSTSNKVQESSTVKRGLNVILSTQMSSNKTGRIVKEDKN</sequence>
<proteinExistence type="predicted"/>
<feature type="region of interest" description="Disordered" evidence="1">
    <location>
        <begin position="59"/>
        <end position="87"/>
    </location>
</feature>
<dbReference type="Proteomes" id="UP001604277">
    <property type="component" value="Unassembled WGS sequence"/>
</dbReference>
<dbReference type="AlphaFoldDB" id="A0ABD1U7H9"/>
<dbReference type="EMBL" id="JBFOLJ010000007">
    <property type="protein sequence ID" value="KAL2520984.1"/>
    <property type="molecule type" value="Genomic_DNA"/>
</dbReference>
<reference evidence="3" key="1">
    <citation type="submission" date="2024-07" db="EMBL/GenBank/DDBJ databases">
        <title>Two chromosome-level genome assemblies of Korean endemic species Abeliophyllum distichum and Forsythia ovata (Oleaceae).</title>
        <authorList>
            <person name="Jang H."/>
        </authorList>
    </citation>
    <scope>NUCLEOTIDE SEQUENCE [LARGE SCALE GENOMIC DNA]</scope>
</reference>
<feature type="compositionally biased region" description="Polar residues" evidence="1">
    <location>
        <begin position="59"/>
        <end position="84"/>
    </location>
</feature>
<evidence type="ECO:0000313" key="3">
    <source>
        <dbReference type="Proteomes" id="UP001604277"/>
    </source>
</evidence>
<gene>
    <name evidence="2" type="ORF">Fot_24907</name>
</gene>
<protein>
    <submittedName>
        <fullName evidence="2">Uncharacterized protein</fullName>
    </submittedName>
</protein>